<evidence type="ECO:0000256" key="10">
    <source>
        <dbReference type="SAM" id="MobiDB-lite"/>
    </source>
</evidence>
<evidence type="ECO:0000256" key="9">
    <source>
        <dbReference type="HAMAP-Rule" id="MF_00303"/>
    </source>
</evidence>
<dbReference type="NCBIfam" id="TIGR00115">
    <property type="entry name" value="tig"/>
    <property type="match status" value="1"/>
</dbReference>
<dbReference type="EMBL" id="CP036278">
    <property type="protein sequence ID" value="QDU58431.1"/>
    <property type="molecule type" value="Genomic_DNA"/>
</dbReference>
<evidence type="ECO:0000256" key="5">
    <source>
        <dbReference type="ARBA" id="ARBA00023110"/>
    </source>
</evidence>
<comment type="domain">
    <text evidence="9">Consists of 3 domains; the N-terminus binds the ribosome, the middle domain has PPIase activity, while the C-terminus has intrinsic chaperone activity on its own.</text>
</comment>
<evidence type="ECO:0000256" key="4">
    <source>
        <dbReference type="ARBA" id="ARBA00016902"/>
    </source>
</evidence>
<dbReference type="Gene3D" id="1.10.3120.10">
    <property type="entry name" value="Trigger factor, C-terminal domain"/>
    <property type="match status" value="1"/>
</dbReference>
<dbReference type="InterPro" id="IPR046357">
    <property type="entry name" value="PPIase_dom_sf"/>
</dbReference>
<dbReference type="GO" id="GO:0003755">
    <property type="term" value="F:peptidyl-prolyl cis-trans isomerase activity"/>
    <property type="evidence" value="ECO:0007669"/>
    <property type="project" value="UniProtKB-UniRule"/>
</dbReference>
<proteinExistence type="inferred from homology"/>
<evidence type="ECO:0000256" key="8">
    <source>
        <dbReference type="ARBA" id="ARBA00029986"/>
    </source>
</evidence>
<evidence type="ECO:0000259" key="11">
    <source>
        <dbReference type="Pfam" id="PF05697"/>
    </source>
</evidence>
<keyword evidence="14" id="KW-1185">Reference proteome</keyword>
<dbReference type="PIRSF" id="PIRSF003095">
    <property type="entry name" value="Trigger_factor"/>
    <property type="match status" value="1"/>
</dbReference>
<keyword evidence="9" id="KW-0132">Cell division</keyword>
<evidence type="ECO:0000256" key="6">
    <source>
        <dbReference type="ARBA" id="ARBA00023186"/>
    </source>
</evidence>
<dbReference type="KEGG" id="amuc:Pan181_46660"/>
<gene>
    <name evidence="9 13" type="primary">tig</name>
    <name evidence="13" type="ORF">Pan181_46660</name>
</gene>
<dbReference type="Gene3D" id="3.30.70.1050">
    <property type="entry name" value="Trigger factor ribosome-binding domain"/>
    <property type="match status" value="1"/>
</dbReference>
<reference evidence="13 14" key="1">
    <citation type="submission" date="2019-02" db="EMBL/GenBank/DDBJ databases">
        <title>Deep-cultivation of Planctomycetes and their phenomic and genomic characterization uncovers novel biology.</title>
        <authorList>
            <person name="Wiegand S."/>
            <person name="Jogler M."/>
            <person name="Boedeker C."/>
            <person name="Pinto D."/>
            <person name="Vollmers J."/>
            <person name="Rivas-Marin E."/>
            <person name="Kohn T."/>
            <person name="Peeters S.H."/>
            <person name="Heuer A."/>
            <person name="Rast P."/>
            <person name="Oberbeckmann S."/>
            <person name="Bunk B."/>
            <person name="Jeske O."/>
            <person name="Meyerdierks A."/>
            <person name="Storesund J.E."/>
            <person name="Kallscheuer N."/>
            <person name="Luecker S."/>
            <person name="Lage O.M."/>
            <person name="Pohl T."/>
            <person name="Merkel B.J."/>
            <person name="Hornburger P."/>
            <person name="Mueller R.-W."/>
            <person name="Bruemmer F."/>
            <person name="Labrenz M."/>
            <person name="Spormann A.M."/>
            <person name="Op den Camp H."/>
            <person name="Overmann J."/>
            <person name="Amann R."/>
            <person name="Jetten M.S.M."/>
            <person name="Mascher T."/>
            <person name="Medema M.H."/>
            <person name="Devos D.P."/>
            <person name="Kaster A.-K."/>
            <person name="Ovreas L."/>
            <person name="Rohde M."/>
            <person name="Galperin M.Y."/>
            <person name="Jogler C."/>
        </authorList>
    </citation>
    <scope>NUCLEOTIDE SEQUENCE [LARGE SCALE GENOMIC DNA]</scope>
    <source>
        <strain evidence="13 14">Pan181</strain>
    </source>
</reference>
<name>A0A518AUM6_9BACT</name>
<dbReference type="HAMAP" id="MF_00303">
    <property type="entry name" value="Trigger_factor_Tig"/>
    <property type="match status" value="1"/>
</dbReference>
<feature type="compositionally biased region" description="Low complexity" evidence="10">
    <location>
        <begin position="11"/>
        <end position="20"/>
    </location>
</feature>
<dbReference type="AlphaFoldDB" id="A0A518AUM6"/>
<organism evidence="13 14">
    <name type="scientific">Aeoliella mucimassa</name>
    <dbReference type="NCBI Taxonomy" id="2527972"/>
    <lineage>
        <taxon>Bacteria</taxon>
        <taxon>Pseudomonadati</taxon>
        <taxon>Planctomycetota</taxon>
        <taxon>Planctomycetia</taxon>
        <taxon>Pirellulales</taxon>
        <taxon>Lacipirellulaceae</taxon>
        <taxon>Aeoliella</taxon>
    </lineage>
</organism>
<comment type="subcellular location">
    <subcellularLocation>
        <location evidence="9">Cytoplasm</location>
    </subcellularLocation>
    <text evidence="9">About half TF is bound to the ribosome near the polypeptide exit tunnel while the other half is free in the cytoplasm.</text>
</comment>
<keyword evidence="6 9" id="KW-0143">Chaperone</keyword>
<dbReference type="InterPro" id="IPR037041">
    <property type="entry name" value="Trigger_fac_C_sf"/>
</dbReference>
<dbReference type="InterPro" id="IPR008880">
    <property type="entry name" value="Trigger_fac_C"/>
</dbReference>
<dbReference type="GO" id="GO:0005737">
    <property type="term" value="C:cytoplasm"/>
    <property type="evidence" value="ECO:0007669"/>
    <property type="project" value="UniProtKB-SubCell"/>
</dbReference>
<evidence type="ECO:0000259" key="12">
    <source>
        <dbReference type="Pfam" id="PF05698"/>
    </source>
</evidence>
<evidence type="ECO:0000256" key="7">
    <source>
        <dbReference type="ARBA" id="ARBA00023235"/>
    </source>
</evidence>
<feature type="compositionally biased region" description="Acidic residues" evidence="10">
    <location>
        <begin position="1"/>
        <end position="10"/>
    </location>
</feature>
<dbReference type="RefSeq" id="WP_145250398.1">
    <property type="nucleotide sequence ID" value="NZ_CP036278.1"/>
</dbReference>
<evidence type="ECO:0000256" key="1">
    <source>
        <dbReference type="ARBA" id="ARBA00000971"/>
    </source>
</evidence>
<comment type="similarity">
    <text evidence="2 9">Belongs to the FKBP-type PPIase family. Tig subfamily.</text>
</comment>
<evidence type="ECO:0000313" key="13">
    <source>
        <dbReference type="EMBL" id="QDU58431.1"/>
    </source>
</evidence>
<comment type="catalytic activity">
    <reaction evidence="1 9">
        <text>[protein]-peptidylproline (omega=180) = [protein]-peptidylproline (omega=0)</text>
        <dbReference type="Rhea" id="RHEA:16237"/>
        <dbReference type="Rhea" id="RHEA-COMP:10747"/>
        <dbReference type="Rhea" id="RHEA-COMP:10748"/>
        <dbReference type="ChEBI" id="CHEBI:83833"/>
        <dbReference type="ChEBI" id="CHEBI:83834"/>
        <dbReference type="EC" id="5.2.1.8"/>
    </reaction>
</comment>
<dbReference type="GO" id="GO:0043335">
    <property type="term" value="P:protein unfolding"/>
    <property type="evidence" value="ECO:0007669"/>
    <property type="project" value="TreeGrafter"/>
</dbReference>
<sequence>MSDETQDLNEETGATAAEETPNLDLVVNIESPSACERHVTVTVSRADIDRYFDDAFSELVPSASVPGFRVGKAPRKIVESRFKKEVSDQVKGSLLMDCLEKIGEDKHFAAISEPEIDLEAVEVPDTGPMTFEFDIEVRPEFEMPQWKGLSITRPMHEFTDQDVDDQLESMLTRYAQLVPSKEPAQVGDYVTLNLKTSFEGKTVEQEEEIIARVRPVLSFTDCELEGFDKLMEGAKADDKKTAQVTLSADAPNEELAGKTLDIELEVLEVKTLKLPEMDEDFLQELGNFESEEALRDAIRQNLERQLEYSQQKKAREQITALLVESADWDLPPGLLKRQSARELERAIMELRRSGFSESEIRARENQLRQNSNASTATALKEHFILERIAEDEEIEAEEGDYNQEIFLMAMQSGESPRRVRAQLEKRGLMDVLRNQIVERKVLAVVQENAEFQDEPYEPQSRDTVEAINVAAGGAGEIHEAVEAKKEAEAEPGDDTKE</sequence>
<keyword evidence="9" id="KW-0131">Cell cycle</keyword>
<keyword evidence="9" id="KW-0963">Cytoplasm</keyword>
<dbReference type="SUPFAM" id="SSF102735">
    <property type="entry name" value="Trigger factor ribosome-binding domain"/>
    <property type="match status" value="1"/>
</dbReference>
<dbReference type="GO" id="GO:0043022">
    <property type="term" value="F:ribosome binding"/>
    <property type="evidence" value="ECO:0007669"/>
    <property type="project" value="TreeGrafter"/>
</dbReference>
<feature type="domain" description="Trigger factor ribosome-binding bacterial" evidence="11">
    <location>
        <begin position="27"/>
        <end position="170"/>
    </location>
</feature>
<dbReference type="GO" id="GO:0051301">
    <property type="term" value="P:cell division"/>
    <property type="evidence" value="ECO:0007669"/>
    <property type="project" value="UniProtKB-KW"/>
</dbReference>
<dbReference type="OrthoDB" id="9767721at2"/>
<dbReference type="InterPro" id="IPR036611">
    <property type="entry name" value="Trigger_fac_ribosome-bd_sf"/>
</dbReference>
<feature type="region of interest" description="Disordered" evidence="10">
    <location>
        <begin position="1"/>
        <end position="23"/>
    </location>
</feature>
<dbReference type="Gene3D" id="3.10.50.40">
    <property type="match status" value="1"/>
</dbReference>
<comment type="function">
    <text evidence="9">Involved in protein export. Acts as a chaperone by maintaining the newly synthesized protein in an open conformation. Functions as a peptidyl-prolyl cis-trans isomerase.</text>
</comment>
<dbReference type="EC" id="5.2.1.8" evidence="3 9"/>
<keyword evidence="5 9" id="KW-0697">Rotamase</keyword>
<dbReference type="PANTHER" id="PTHR30560:SF3">
    <property type="entry name" value="TRIGGER FACTOR-LIKE PROTEIN TIG, CHLOROPLASTIC"/>
    <property type="match status" value="1"/>
</dbReference>
<feature type="domain" description="Trigger factor C-terminal" evidence="12">
    <location>
        <begin position="292"/>
        <end position="445"/>
    </location>
</feature>
<protein>
    <recommendedName>
        <fullName evidence="4 9">Trigger factor</fullName>
        <shortName evidence="9">TF</shortName>
        <ecNumber evidence="3 9">5.2.1.8</ecNumber>
    </recommendedName>
    <alternativeName>
        <fullName evidence="8 9">PPIase</fullName>
    </alternativeName>
</protein>
<dbReference type="Pfam" id="PF05697">
    <property type="entry name" value="Trigger_N"/>
    <property type="match status" value="1"/>
</dbReference>
<keyword evidence="7 9" id="KW-0413">Isomerase</keyword>
<evidence type="ECO:0000256" key="2">
    <source>
        <dbReference type="ARBA" id="ARBA00005464"/>
    </source>
</evidence>
<dbReference type="InterPro" id="IPR005215">
    <property type="entry name" value="Trig_fac"/>
</dbReference>
<dbReference type="InterPro" id="IPR027304">
    <property type="entry name" value="Trigger_fact/SurA_dom_sf"/>
</dbReference>
<dbReference type="PANTHER" id="PTHR30560">
    <property type="entry name" value="TRIGGER FACTOR CHAPERONE AND PEPTIDYL-PROLYL CIS/TRANS ISOMERASE"/>
    <property type="match status" value="1"/>
</dbReference>
<dbReference type="SUPFAM" id="SSF54534">
    <property type="entry name" value="FKBP-like"/>
    <property type="match status" value="1"/>
</dbReference>
<dbReference type="InterPro" id="IPR008881">
    <property type="entry name" value="Trigger_fac_ribosome-bd_bac"/>
</dbReference>
<dbReference type="SUPFAM" id="SSF109998">
    <property type="entry name" value="Triger factor/SurA peptide-binding domain-like"/>
    <property type="match status" value="1"/>
</dbReference>
<evidence type="ECO:0000256" key="3">
    <source>
        <dbReference type="ARBA" id="ARBA00013194"/>
    </source>
</evidence>
<dbReference type="Proteomes" id="UP000315750">
    <property type="component" value="Chromosome"/>
</dbReference>
<dbReference type="GO" id="GO:0051083">
    <property type="term" value="P:'de novo' cotranslational protein folding"/>
    <property type="evidence" value="ECO:0007669"/>
    <property type="project" value="TreeGrafter"/>
</dbReference>
<dbReference type="GO" id="GO:0044183">
    <property type="term" value="F:protein folding chaperone"/>
    <property type="evidence" value="ECO:0007669"/>
    <property type="project" value="TreeGrafter"/>
</dbReference>
<accession>A0A518AUM6</accession>
<dbReference type="GO" id="GO:0015031">
    <property type="term" value="P:protein transport"/>
    <property type="evidence" value="ECO:0007669"/>
    <property type="project" value="UniProtKB-UniRule"/>
</dbReference>
<evidence type="ECO:0000313" key="14">
    <source>
        <dbReference type="Proteomes" id="UP000315750"/>
    </source>
</evidence>
<dbReference type="Pfam" id="PF05698">
    <property type="entry name" value="Trigger_C"/>
    <property type="match status" value="1"/>
</dbReference>